<dbReference type="Pfam" id="PF07690">
    <property type="entry name" value="MFS_1"/>
    <property type="match status" value="1"/>
</dbReference>
<dbReference type="PROSITE" id="PS50850">
    <property type="entry name" value="MFS"/>
    <property type="match status" value="1"/>
</dbReference>
<evidence type="ECO:0000256" key="3">
    <source>
        <dbReference type="ARBA" id="ARBA00022475"/>
    </source>
</evidence>
<feature type="transmembrane region" description="Helical" evidence="8">
    <location>
        <begin position="15"/>
        <end position="38"/>
    </location>
</feature>
<feature type="transmembrane region" description="Helical" evidence="8">
    <location>
        <begin position="307"/>
        <end position="325"/>
    </location>
</feature>
<evidence type="ECO:0000256" key="7">
    <source>
        <dbReference type="ARBA" id="ARBA00023136"/>
    </source>
</evidence>
<evidence type="ECO:0000313" key="10">
    <source>
        <dbReference type="EMBL" id="MFC3509465.1"/>
    </source>
</evidence>
<evidence type="ECO:0000256" key="1">
    <source>
        <dbReference type="ARBA" id="ARBA00004651"/>
    </source>
</evidence>
<keyword evidence="11" id="KW-1185">Reference proteome</keyword>
<dbReference type="Proteomes" id="UP001595764">
    <property type="component" value="Unassembled WGS sequence"/>
</dbReference>
<dbReference type="Gene3D" id="1.20.1250.20">
    <property type="entry name" value="MFS general substrate transporter like domains"/>
    <property type="match status" value="2"/>
</dbReference>
<feature type="transmembrane region" description="Helical" evidence="8">
    <location>
        <begin position="402"/>
        <end position="419"/>
    </location>
</feature>
<dbReference type="InterPro" id="IPR020846">
    <property type="entry name" value="MFS_dom"/>
</dbReference>
<feature type="transmembrane region" description="Helical" evidence="8">
    <location>
        <begin position="363"/>
        <end position="382"/>
    </location>
</feature>
<evidence type="ECO:0000256" key="2">
    <source>
        <dbReference type="ARBA" id="ARBA00022448"/>
    </source>
</evidence>
<organism evidence="10 11">
    <name type="scientific">Amycolatopsis halotolerans</name>
    <dbReference type="NCBI Taxonomy" id="330083"/>
    <lineage>
        <taxon>Bacteria</taxon>
        <taxon>Bacillati</taxon>
        <taxon>Actinomycetota</taxon>
        <taxon>Actinomycetes</taxon>
        <taxon>Pseudonocardiales</taxon>
        <taxon>Pseudonocardiaceae</taxon>
        <taxon>Amycolatopsis</taxon>
    </lineage>
</organism>
<name>A0ABV7QAX3_9PSEU</name>
<keyword evidence="2" id="KW-0813">Transport</keyword>
<dbReference type="InterPro" id="IPR036259">
    <property type="entry name" value="MFS_trans_sf"/>
</dbReference>
<feature type="transmembrane region" description="Helical" evidence="8">
    <location>
        <begin position="117"/>
        <end position="141"/>
    </location>
</feature>
<feature type="transmembrane region" description="Helical" evidence="8">
    <location>
        <begin position="162"/>
        <end position="183"/>
    </location>
</feature>
<feature type="transmembrane region" description="Helical" evidence="8">
    <location>
        <begin position="87"/>
        <end position="105"/>
    </location>
</feature>
<feature type="transmembrane region" description="Helical" evidence="8">
    <location>
        <begin position="277"/>
        <end position="295"/>
    </location>
</feature>
<accession>A0ABV7QAX3</accession>
<sequence>MSSTAHDIDTSRSRVITAIAIGNFVEWFEFGLYGYFAVSISTTFFSGKSAGTALISTFMLFGIAFVSRPVGAILFGRYGDRVGRRAALSISIIGMSIATFLLGVLPGDQTVGLLAPVLLLLTRLAQGFFAGAEMGGAVTALAEYAPPGRRGFYSGWNGFTQLMAQVFAALIGTLLTSVLTPAALNGWGWRIPFLLALPLGLLGLYLRTKLAESPEFAAAAHARETTRSPLSDVLRLHWRALLKVCGLTIGLTTTTYMLVGFFPSYLVKTVGLTSRQMFAAMLIGLTVAAVLVPVWARLSDTYGRKPFLVGGTLAVVLLTIPLFYLASSGGFGSALTASVAVAVVLSPLLAVQGIAAAELFPTAVRFTGVSIGISVVISLMGGSTPLVLEALVQATGSSVVPAVYITAAGLLSLVAALLLKGKRGAAAAEVQPGTATTTAPTSP</sequence>
<keyword evidence="4 8" id="KW-0812">Transmembrane</keyword>
<evidence type="ECO:0000256" key="4">
    <source>
        <dbReference type="ARBA" id="ARBA00022692"/>
    </source>
</evidence>
<comment type="caution">
    <text evidence="10">The sequence shown here is derived from an EMBL/GenBank/DDBJ whole genome shotgun (WGS) entry which is preliminary data.</text>
</comment>
<feature type="transmembrane region" description="Helical" evidence="8">
    <location>
        <begin position="331"/>
        <end position="351"/>
    </location>
</feature>
<evidence type="ECO:0000256" key="8">
    <source>
        <dbReference type="SAM" id="Phobius"/>
    </source>
</evidence>
<dbReference type="SUPFAM" id="SSF103473">
    <property type="entry name" value="MFS general substrate transporter"/>
    <property type="match status" value="1"/>
</dbReference>
<keyword evidence="3" id="KW-1003">Cell membrane</keyword>
<evidence type="ECO:0000256" key="5">
    <source>
        <dbReference type="ARBA" id="ARBA00022847"/>
    </source>
</evidence>
<comment type="subcellular location">
    <subcellularLocation>
        <location evidence="1">Cell membrane</location>
        <topology evidence="1">Multi-pass membrane protein</topology>
    </subcellularLocation>
</comment>
<feature type="transmembrane region" description="Helical" evidence="8">
    <location>
        <begin position="240"/>
        <end position="265"/>
    </location>
</feature>
<dbReference type="InterPro" id="IPR051084">
    <property type="entry name" value="H+-coupled_symporters"/>
</dbReference>
<proteinExistence type="predicted"/>
<evidence type="ECO:0000313" key="11">
    <source>
        <dbReference type="Proteomes" id="UP001595764"/>
    </source>
</evidence>
<dbReference type="EMBL" id="JBHRWI010000005">
    <property type="protein sequence ID" value="MFC3509465.1"/>
    <property type="molecule type" value="Genomic_DNA"/>
</dbReference>
<reference evidence="11" key="1">
    <citation type="journal article" date="2019" name="Int. J. Syst. Evol. Microbiol.">
        <title>The Global Catalogue of Microorganisms (GCM) 10K type strain sequencing project: providing services to taxonomists for standard genome sequencing and annotation.</title>
        <authorList>
            <consortium name="The Broad Institute Genomics Platform"/>
            <consortium name="The Broad Institute Genome Sequencing Center for Infectious Disease"/>
            <person name="Wu L."/>
            <person name="Ma J."/>
        </authorList>
    </citation>
    <scope>NUCLEOTIDE SEQUENCE [LARGE SCALE GENOMIC DNA]</scope>
    <source>
        <strain evidence="11">CGMCC 4.7682</strain>
    </source>
</reference>
<keyword evidence="6 8" id="KW-1133">Transmembrane helix</keyword>
<protein>
    <submittedName>
        <fullName evidence="10">MFS transporter</fullName>
    </submittedName>
</protein>
<keyword evidence="7 8" id="KW-0472">Membrane</keyword>
<feature type="domain" description="Major facilitator superfamily (MFS) profile" evidence="9">
    <location>
        <begin position="15"/>
        <end position="424"/>
    </location>
</feature>
<dbReference type="RefSeq" id="WP_377871901.1">
    <property type="nucleotide sequence ID" value="NZ_JBHMAY010000035.1"/>
</dbReference>
<evidence type="ECO:0000259" key="9">
    <source>
        <dbReference type="PROSITE" id="PS50850"/>
    </source>
</evidence>
<feature type="transmembrane region" description="Helical" evidence="8">
    <location>
        <begin position="189"/>
        <end position="206"/>
    </location>
</feature>
<dbReference type="InterPro" id="IPR011701">
    <property type="entry name" value="MFS"/>
</dbReference>
<gene>
    <name evidence="10" type="ORF">ACFORO_04755</name>
</gene>
<keyword evidence="5" id="KW-0769">Symport</keyword>
<dbReference type="PANTHER" id="PTHR43528">
    <property type="entry name" value="ALPHA-KETOGLUTARATE PERMEASE"/>
    <property type="match status" value="1"/>
</dbReference>
<dbReference type="PANTHER" id="PTHR43528:SF1">
    <property type="entry name" value="ALPHA-KETOGLUTARATE PERMEASE"/>
    <property type="match status" value="1"/>
</dbReference>
<feature type="transmembrane region" description="Helical" evidence="8">
    <location>
        <begin position="50"/>
        <end position="75"/>
    </location>
</feature>
<evidence type="ECO:0000256" key="6">
    <source>
        <dbReference type="ARBA" id="ARBA00022989"/>
    </source>
</evidence>